<proteinExistence type="predicted"/>
<evidence type="ECO:0000313" key="1">
    <source>
        <dbReference type="EMBL" id="GBM50118.1"/>
    </source>
</evidence>
<reference evidence="1 2" key="1">
    <citation type="journal article" date="2019" name="Sci. Rep.">
        <title>Orb-weaving spider Araneus ventricosus genome elucidates the spidroin gene catalogue.</title>
        <authorList>
            <person name="Kono N."/>
            <person name="Nakamura H."/>
            <person name="Ohtoshi R."/>
            <person name="Moran D.A.P."/>
            <person name="Shinohara A."/>
            <person name="Yoshida Y."/>
            <person name="Fujiwara M."/>
            <person name="Mori M."/>
            <person name="Tomita M."/>
            <person name="Arakawa K."/>
        </authorList>
    </citation>
    <scope>NUCLEOTIDE SEQUENCE [LARGE SCALE GENOMIC DNA]</scope>
</reference>
<dbReference type="AlphaFoldDB" id="A0A4Y2GBY4"/>
<evidence type="ECO:0000313" key="2">
    <source>
        <dbReference type="Proteomes" id="UP000499080"/>
    </source>
</evidence>
<protein>
    <submittedName>
        <fullName evidence="1">Uncharacterized protein</fullName>
    </submittedName>
</protein>
<sequence>MLLFCPPEKVQLSNTRESAAPASPAASQSKLIEVVHQSNRSHCLLNGAGGHLLSGLHVIINNPKSSFSYQLAVLFLIPAMEGFVLAKPAALPIQVTQRKLR</sequence>
<keyword evidence="2" id="KW-1185">Reference proteome</keyword>
<accession>A0A4Y2GBY4</accession>
<dbReference type="Proteomes" id="UP000499080">
    <property type="component" value="Unassembled WGS sequence"/>
</dbReference>
<dbReference type="EMBL" id="BGPR01001286">
    <property type="protein sequence ID" value="GBM50118.1"/>
    <property type="molecule type" value="Genomic_DNA"/>
</dbReference>
<gene>
    <name evidence="1" type="ORF">AVEN_185502_1</name>
</gene>
<organism evidence="1 2">
    <name type="scientific">Araneus ventricosus</name>
    <name type="common">Orbweaver spider</name>
    <name type="synonym">Epeira ventricosa</name>
    <dbReference type="NCBI Taxonomy" id="182803"/>
    <lineage>
        <taxon>Eukaryota</taxon>
        <taxon>Metazoa</taxon>
        <taxon>Ecdysozoa</taxon>
        <taxon>Arthropoda</taxon>
        <taxon>Chelicerata</taxon>
        <taxon>Arachnida</taxon>
        <taxon>Araneae</taxon>
        <taxon>Araneomorphae</taxon>
        <taxon>Entelegynae</taxon>
        <taxon>Araneoidea</taxon>
        <taxon>Araneidae</taxon>
        <taxon>Araneus</taxon>
    </lineage>
</organism>
<comment type="caution">
    <text evidence="1">The sequence shown here is derived from an EMBL/GenBank/DDBJ whole genome shotgun (WGS) entry which is preliminary data.</text>
</comment>
<name>A0A4Y2GBY4_ARAVE</name>